<comment type="caution">
    <text evidence="2">The sequence shown here is derived from an EMBL/GenBank/DDBJ whole genome shotgun (WGS) entry which is preliminary data.</text>
</comment>
<reference evidence="2 3" key="1">
    <citation type="submission" date="2019-09" db="EMBL/GenBank/DDBJ databases">
        <title>Bird 10,000 Genomes (B10K) Project - Family phase.</title>
        <authorList>
            <person name="Zhang G."/>
        </authorList>
    </citation>
    <scope>NUCLEOTIDE SEQUENCE [LARGE SCALE GENOMIC DNA]</scope>
    <source>
        <strain evidence="2">B10K-CU-031-02</strain>
        <tissue evidence="2">Muscle</tissue>
    </source>
</reference>
<dbReference type="InterPro" id="IPR029063">
    <property type="entry name" value="SAM-dependent_MTases_sf"/>
</dbReference>
<dbReference type="GO" id="GO:0030488">
    <property type="term" value="P:tRNA methylation"/>
    <property type="evidence" value="ECO:0007669"/>
    <property type="project" value="TreeGrafter"/>
</dbReference>
<dbReference type="Proteomes" id="UP000519239">
    <property type="component" value="Unassembled WGS sequence"/>
</dbReference>
<protein>
    <submittedName>
        <fullName evidence="2">THUM2 protein</fullName>
    </submittedName>
</protein>
<dbReference type="OrthoDB" id="2013972at2759"/>
<dbReference type="Gene3D" id="3.40.50.150">
    <property type="entry name" value="Vaccinia Virus protein VP39"/>
    <property type="match status" value="1"/>
</dbReference>
<organism evidence="2 3">
    <name type="scientific">Ceuthmochares aereus</name>
    <dbReference type="NCBI Taxonomy" id="1961834"/>
    <lineage>
        <taxon>Eukaryota</taxon>
        <taxon>Metazoa</taxon>
        <taxon>Chordata</taxon>
        <taxon>Craniata</taxon>
        <taxon>Vertebrata</taxon>
        <taxon>Euteleostomi</taxon>
        <taxon>Archelosauria</taxon>
        <taxon>Archosauria</taxon>
        <taxon>Dinosauria</taxon>
        <taxon>Saurischia</taxon>
        <taxon>Theropoda</taxon>
        <taxon>Coelurosauria</taxon>
        <taxon>Aves</taxon>
        <taxon>Neognathae</taxon>
        <taxon>Neoaves</taxon>
        <taxon>Otidimorphae</taxon>
        <taxon>Cuculiformes</taxon>
        <taxon>Cuculidae</taxon>
        <taxon>Ceuthmochares</taxon>
    </lineage>
</organism>
<feature type="region of interest" description="Disordered" evidence="1">
    <location>
        <begin position="49"/>
        <end position="78"/>
    </location>
</feature>
<evidence type="ECO:0000313" key="3">
    <source>
        <dbReference type="Proteomes" id="UP000519239"/>
    </source>
</evidence>
<dbReference type="PANTHER" id="PTHR14911">
    <property type="entry name" value="THUMP DOMAIN-CONTAINING"/>
    <property type="match status" value="1"/>
</dbReference>
<gene>
    <name evidence="2" type="primary">Thumpd2</name>
    <name evidence="2" type="ORF">CEUAER_R01031</name>
</gene>
<name>A0A7L4KDP9_9AVES</name>
<dbReference type="PANTHER" id="PTHR14911:SF1">
    <property type="entry name" value="THUMP DOMAIN-CONTAINING PROTEIN 2"/>
    <property type="match status" value="1"/>
</dbReference>
<feature type="non-terminal residue" evidence="2">
    <location>
        <position position="1"/>
    </location>
</feature>
<accession>A0A7L4KDP9</accession>
<sequence length="402" mass="44152">GKMLHEIKSLVTEEAKPWLDVISTWTNLCGCEGKEDVFQENRLPLKRKSKEETNIATKRQKAEQLRESEECQAEDGESYMVPERKSDQNCGTESQASLEISKEEPVANEEFGFSFRVSCCCSGAIAKILTSQRVSSEVVFLKNLRMPFMEEPPPRACRQKAACFRHPPWCRLYGDLGKDSLPLASCFFISMLGLWKLLSALMLGGLKPSVEALSSSAGSVFSRLCIKCGLVEPQVGLLFFCCSFSTQEDVKTCLYSAALPLPSEGFDAVIADIPFGKKFKITKDVQLLPDILQEMERYLVLCVGGTIVLLLSQDLHKRIDGIAKLAESDSPIVVSDGASEAAKALNVDGKASSSVNSVEEAFVSSRQTRFGPLVPHGVYGVSLRKTDAFIHKYGKISTAGNH</sequence>
<dbReference type="GO" id="GO:0016423">
    <property type="term" value="F:tRNA (guanine) methyltransferase activity"/>
    <property type="evidence" value="ECO:0007669"/>
    <property type="project" value="TreeGrafter"/>
</dbReference>
<proteinExistence type="predicted"/>
<evidence type="ECO:0000313" key="2">
    <source>
        <dbReference type="EMBL" id="NXY50979.1"/>
    </source>
</evidence>
<feature type="non-terminal residue" evidence="2">
    <location>
        <position position="402"/>
    </location>
</feature>
<dbReference type="AlphaFoldDB" id="A0A7L4KDP9"/>
<feature type="compositionally biased region" description="Basic and acidic residues" evidence="1">
    <location>
        <begin position="60"/>
        <end position="69"/>
    </location>
</feature>
<evidence type="ECO:0000256" key="1">
    <source>
        <dbReference type="SAM" id="MobiDB-lite"/>
    </source>
</evidence>
<keyword evidence="3" id="KW-1185">Reference proteome</keyword>
<dbReference type="EMBL" id="VWPQ01013049">
    <property type="protein sequence ID" value="NXY50979.1"/>
    <property type="molecule type" value="Genomic_DNA"/>
</dbReference>